<reference evidence="2" key="1">
    <citation type="journal article" date="2007" name="Proc. Natl. Acad. Sci. U.S.A.">
        <title>Genome sequencing reveals complex secondary metabolome in the marine actinomycete Salinispora tropica.</title>
        <authorList>
            <person name="Udwary D.W."/>
            <person name="Zeigler L."/>
            <person name="Asolkar R.N."/>
            <person name="Singan V."/>
            <person name="Lapidus A."/>
            <person name="Fenical W."/>
            <person name="Jensen P.R."/>
            <person name="Moore B.S."/>
        </authorList>
    </citation>
    <scope>NUCLEOTIDE SEQUENCE [LARGE SCALE GENOMIC DNA]</scope>
    <source>
        <strain evidence="2">ATCC BAA-916 / DSM 44818 / CNB-440</strain>
    </source>
</reference>
<keyword evidence="2" id="KW-1185">Reference proteome</keyword>
<accession>A4X2A2</accession>
<dbReference type="KEGG" id="stp:Strop_0518"/>
<name>A4X2A2_SALTO</name>
<dbReference type="AlphaFoldDB" id="A4X2A2"/>
<sequence>MSGASGDYLEAIGTAELGETTPGEEPDSGLLVRHARELVERLHTEKAIDLLDKELDQQNITFGRRDLGMHADGRRSEYAKMADSYRGLVEHEFRMERPPTWDHILLMEVYKVLGKEDGSVGLGDVIQVAAVAIRIWLVQQDRAYGRRPE</sequence>
<dbReference type="STRING" id="369723.Strop_0518"/>
<organism evidence="1 2">
    <name type="scientific">Salinispora tropica (strain ATCC BAA-916 / DSM 44818 / JCM 13857 / NBRC 105044 / CNB-440)</name>
    <dbReference type="NCBI Taxonomy" id="369723"/>
    <lineage>
        <taxon>Bacteria</taxon>
        <taxon>Bacillati</taxon>
        <taxon>Actinomycetota</taxon>
        <taxon>Actinomycetes</taxon>
        <taxon>Micromonosporales</taxon>
        <taxon>Micromonosporaceae</taxon>
        <taxon>Salinispora</taxon>
    </lineage>
</organism>
<dbReference type="PATRIC" id="fig|369723.5.peg.535"/>
<proteinExistence type="predicted"/>
<dbReference type="EMBL" id="CP000667">
    <property type="protein sequence ID" value="ABP53002.1"/>
    <property type="molecule type" value="Genomic_DNA"/>
</dbReference>
<protein>
    <submittedName>
        <fullName evidence="1">Uncharacterized protein</fullName>
    </submittedName>
</protein>
<dbReference type="RefSeq" id="WP_011904436.1">
    <property type="nucleotide sequence ID" value="NC_009380.1"/>
</dbReference>
<gene>
    <name evidence="1" type="ordered locus">Strop_0518</name>
</gene>
<evidence type="ECO:0000313" key="1">
    <source>
        <dbReference type="EMBL" id="ABP53002.1"/>
    </source>
</evidence>
<evidence type="ECO:0000313" key="2">
    <source>
        <dbReference type="Proteomes" id="UP000000235"/>
    </source>
</evidence>
<dbReference type="HOGENOM" id="CLU_1748358_0_0_11"/>
<dbReference type="Proteomes" id="UP000000235">
    <property type="component" value="Chromosome"/>
</dbReference>